<evidence type="ECO:0000313" key="3">
    <source>
        <dbReference type="Proteomes" id="UP000824782"/>
    </source>
</evidence>
<feature type="region of interest" description="Disordered" evidence="1">
    <location>
        <begin position="1"/>
        <end position="37"/>
    </location>
</feature>
<dbReference type="AlphaFoldDB" id="A0AAV6YB43"/>
<accession>A0AAV6YB43</accession>
<proteinExistence type="predicted"/>
<evidence type="ECO:0000256" key="1">
    <source>
        <dbReference type="SAM" id="MobiDB-lite"/>
    </source>
</evidence>
<protein>
    <submittedName>
        <fullName evidence="2">Uncharacterized protein</fullName>
    </submittedName>
</protein>
<sequence>MRLKEQHHPGVAAALHPRGADPGDRLHHAHPRDRPQVMMRCPPVLPIQTRGTYSVMCTYSLLAYVLPFSEGNQRSCLRLGTGFCIC</sequence>
<comment type="caution">
    <text evidence="2">The sequence shown here is derived from an EMBL/GenBank/DDBJ whole genome shotgun (WGS) entry which is preliminary data.</text>
</comment>
<dbReference type="Proteomes" id="UP000824782">
    <property type="component" value="Unassembled WGS sequence"/>
</dbReference>
<dbReference type="EMBL" id="WNYA01089883">
    <property type="protein sequence ID" value="KAG8534814.1"/>
    <property type="molecule type" value="Genomic_DNA"/>
</dbReference>
<keyword evidence="3" id="KW-1185">Reference proteome</keyword>
<evidence type="ECO:0000313" key="2">
    <source>
        <dbReference type="EMBL" id="KAG8534814.1"/>
    </source>
</evidence>
<organism evidence="2 3">
    <name type="scientific">Engystomops pustulosus</name>
    <name type="common">Tungara frog</name>
    <name type="synonym">Physalaemus pustulosus</name>
    <dbReference type="NCBI Taxonomy" id="76066"/>
    <lineage>
        <taxon>Eukaryota</taxon>
        <taxon>Metazoa</taxon>
        <taxon>Chordata</taxon>
        <taxon>Craniata</taxon>
        <taxon>Vertebrata</taxon>
        <taxon>Euteleostomi</taxon>
        <taxon>Amphibia</taxon>
        <taxon>Batrachia</taxon>
        <taxon>Anura</taxon>
        <taxon>Neobatrachia</taxon>
        <taxon>Hyloidea</taxon>
        <taxon>Leptodactylidae</taxon>
        <taxon>Leiuperinae</taxon>
        <taxon>Engystomops</taxon>
    </lineage>
</organism>
<reference evidence="2" key="1">
    <citation type="thesis" date="2020" institute="ProQuest LLC" country="789 East Eisenhower Parkway, Ann Arbor, MI, USA">
        <title>Comparative Genomics and Chromosome Evolution.</title>
        <authorList>
            <person name="Mudd A.B."/>
        </authorList>
    </citation>
    <scope>NUCLEOTIDE SEQUENCE</scope>
    <source>
        <strain evidence="2">237g6f4</strain>
        <tissue evidence="2">Blood</tissue>
    </source>
</reference>
<gene>
    <name evidence="2" type="ORF">GDO81_030228</name>
</gene>
<name>A0AAV6YB43_ENGPU</name>